<reference evidence="2 3" key="1">
    <citation type="submission" date="2019-09" db="EMBL/GenBank/DDBJ databases">
        <title>Distinct polysaccharide growth profiles of human intestinal Prevotella copri isolates.</title>
        <authorList>
            <person name="Fehlner-Peach H."/>
            <person name="Magnabosco C."/>
            <person name="Raghavan V."/>
            <person name="Scher J.U."/>
            <person name="Tett A."/>
            <person name="Cox L.M."/>
            <person name="Gottsegen C."/>
            <person name="Watters A."/>
            <person name="Wiltshire- Gordon J.D."/>
            <person name="Segata N."/>
            <person name="Bonneau R."/>
            <person name="Littman D.R."/>
        </authorList>
    </citation>
    <scope>NUCLEOTIDE SEQUENCE [LARGE SCALE GENOMIC DNA]</scope>
    <source>
        <strain evidence="3">iA622</strain>
    </source>
</reference>
<comment type="caution">
    <text evidence="2">The sequence shown here is derived from an EMBL/GenBank/DDBJ whole genome shotgun (WGS) entry which is preliminary data.</text>
</comment>
<accession>A0A6G1U2Z4</accession>
<feature type="chain" id="PRO_5026145591" evidence="1">
    <location>
        <begin position="19"/>
        <end position="519"/>
    </location>
</feature>
<gene>
    <name evidence="2" type="ORF">F7D73_13445</name>
</gene>
<organism evidence="2 3">
    <name type="scientific">Segatella copri</name>
    <dbReference type="NCBI Taxonomy" id="165179"/>
    <lineage>
        <taxon>Bacteria</taxon>
        <taxon>Pseudomonadati</taxon>
        <taxon>Bacteroidota</taxon>
        <taxon>Bacteroidia</taxon>
        <taxon>Bacteroidales</taxon>
        <taxon>Prevotellaceae</taxon>
        <taxon>Segatella</taxon>
    </lineage>
</organism>
<evidence type="ECO:0000313" key="3">
    <source>
        <dbReference type="Proteomes" id="UP000480425"/>
    </source>
</evidence>
<dbReference type="RefSeq" id="WP_153125451.1">
    <property type="nucleotide sequence ID" value="NZ_VZCB01000095.1"/>
</dbReference>
<dbReference type="OrthoDB" id="9816081at2"/>
<dbReference type="SUPFAM" id="SSF50998">
    <property type="entry name" value="Quinoprotein alcohol dehydrogenase-like"/>
    <property type="match status" value="1"/>
</dbReference>
<dbReference type="InterPro" id="IPR015943">
    <property type="entry name" value="WD40/YVTN_repeat-like_dom_sf"/>
</dbReference>
<keyword evidence="1" id="KW-0732">Signal</keyword>
<proteinExistence type="predicted"/>
<dbReference type="AlphaFoldDB" id="A0A6G1U2Z4"/>
<feature type="signal peptide" evidence="1">
    <location>
        <begin position="1"/>
        <end position="18"/>
    </location>
</feature>
<sequence>MKKIILFLQLIFSIGMSAQTTVESVQVADMDEGAPICGKSIDLHKRILQAYNCDSTLIVFACDTTKKGKNTDTGYLYSLDANTLEVQWQKSLKLSLSKLYGVCSEGVLLSSTLKSTGKSLLTLSDTKTGQSLWTQYLYPVYFNDSLDIVVGLEKVGGSKTYAYRLSTGMLLWDAEIPMTKNVGWKDACMVDSTHLVVVGDDINEINIHSGEIKKVKAVTGIHDSKGMMALALTNVLSAAVTIGFNSPFYYYYYNLNPYIITGLTSNILQVGSNLYISDRKSLYCLGADSLQTRWKYDFQDKEASTAHLLLRDGKILMLNYGYGNSLMRGTVKCGKPFLASFDAQTGDREKMFPLYDKKHIMNDGMLTESGVFLAGSDKAVYLSFADSAVISKDWDRRANGAFTMVLRKPFYAFHGLAPKLTLVEAFDKVCPMQTSTNKLFVFNDKLDILESYDLYETFSVCFRLDDVLCIQNRDDKSNFRLIHPDGSSIGKLKGKPVAALLKGRNVLAVYDDHLTVFRL</sequence>
<evidence type="ECO:0000256" key="1">
    <source>
        <dbReference type="SAM" id="SignalP"/>
    </source>
</evidence>
<dbReference type="InterPro" id="IPR011047">
    <property type="entry name" value="Quinoprotein_ADH-like_sf"/>
</dbReference>
<dbReference type="Gene3D" id="2.130.10.10">
    <property type="entry name" value="YVTN repeat-like/Quinoprotein amine dehydrogenase"/>
    <property type="match status" value="1"/>
</dbReference>
<name>A0A6G1U2Z4_9BACT</name>
<dbReference type="Proteomes" id="UP000480425">
    <property type="component" value="Unassembled WGS sequence"/>
</dbReference>
<protein>
    <submittedName>
        <fullName evidence="2">PQQ-binding-like beta-propeller repeat protein</fullName>
    </submittedName>
</protein>
<evidence type="ECO:0000313" key="2">
    <source>
        <dbReference type="EMBL" id="MQN81923.1"/>
    </source>
</evidence>
<dbReference type="EMBL" id="VZCB01000095">
    <property type="protein sequence ID" value="MQN81923.1"/>
    <property type="molecule type" value="Genomic_DNA"/>
</dbReference>